<feature type="chain" id="PRO_5020041780" evidence="1">
    <location>
        <begin position="24"/>
        <end position="94"/>
    </location>
</feature>
<reference evidence="2 3" key="1">
    <citation type="journal article" date="2019" name="Commun. Biol.">
        <title>The bagworm genome reveals a unique fibroin gene that provides high tensile strength.</title>
        <authorList>
            <person name="Kono N."/>
            <person name="Nakamura H."/>
            <person name="Ohtoshi R."/>
            <person name="Tomita M."/>
            <person name="Numata K."/>
            <person name="Arakawa K."/>
        </authorList>
    </citation>
    <scope>NUCLEOTIDE SEQUENCE [LARGE SCALE GENOMIC DNA]</scope>
</reference>
<evidence type="ECO:0000313" key="2">
    <source>
        <dbReference type="EMBL" id="GBP07839.1"/>
    </source>
</evidence>
<feature type="signal peptide" evidence="1">
    <location>
        <begin position="1"/>
        <end position="23"/>
    </location>
</feature>
<dbReference type="AlphaFoldDB" id="A0A4C1T059"/>
<organism evidence="2 3">
    <name type="scientific">Eumeta variegata</name>
    <name type="common">Bagworm moth</name>
    <name type="synonym">Eumeta japonica</name>
    <dbReference type="NCBI Taxonomy" id="151549"/>
    <lineage>
        <taxon>Eukaryota</taxon>
        <taxon>Metazoa</taxon>
        <taxon>Ecdysozoa</taxon>
        <taxon>Arthropoda</taxon>
        <taxon>Hexapoda</taxon>
        <taxon>Insecta</taxon>
        <taxon>Pterygota</taxon>
        <taxon>Neoptera</taxon>
        <taxon>Endopterygota</taxon>
        <taxon>Lepidoptera</taxon>
        <taxon>Glossata</taxon>
        <taxon>Ditrysia</taxon>
        <taxon>Tineoidea</taxon>
        <taxon>Psychidae</taxon>
        <taxon>Oiketicinae</taxon>
        <taxon>Eumeta</taxon>
    </lineage>
</organism>
<evidence type="ECO:0000256" key="1">
    <source>
        <dbReference type="SAM" id="SignalP"/>
    </source>
</evidence>
<protein>
    <submittedName>
        <fullName evidence="2">Uncharacterized protein</fullName>
    </submittedName>
</protein>
<accession>A0A4C1T059</accession>
<dbReference type="Proteomes" id="UP000299102">
    <property type="component" value="Unassembled WGS sequence"/>
</dbReference>
<comment type="caution">
    <text evidence="2">The sequence shown here is derived from an EMBL/GenBank/DDBJ whole genome shotgun (WGS) entry which is preliminary data.</text>
</comment>
<keyword evidence="3" id="KW-1185">Reference proteome</keyword>
<dbReference type="OrthoDB" id="7393195at2759"/>
<gene>
    <name evidence="2" type="ORF">EVAR_78023_1</name>
</gene>
<name>A0A4C1T059_EUMVA</name>
<keyword evidence="1" id="KW-0732">Signal</keyword>
<proteinExistence type="predicted"/>
<evidence type="ECO:0000313" key="3">
    <source>
        <dbReference type="Proteomes" id="UP000299102"/>
    </source>
</evidence>
<dbReference type="EMBL" id="BGZK01000028">
    <property type="protein sequence ID" value="GBP07839.1"/>
    <property type="molecule type" value="Genomic_DNA"/>
</dbReference>
<sequence length="94" mass="10580">MTAYRWIAAALVVIILEFSAVRCFNAEGSGRILHVLFDRNAQNEYENRGRGLNDVLFGELIQDIFGDGVSGQIVDYVYRFLTEESDAAGGAWMW</sequence>